<evidence type="ECO:0000313" key="3">
    <source>
        <dbReference type="Proteomes" id="UP000774326"/>
    </source>
</evidence>
<dbReference type="Proteomes" id="UP000774326">
    <property type="component" value="Unassembled WGS sequence"/>
</dbReference>
<keyword evidence="3" id="KW-1185">Reference proteome</keyword>
<evidence type="ECO:0000313" key="2">
    <source>
        <dbReference type="EMBL" id="KAH3688583.1"/>
    </source>
</evidence>
<evidence type="ECO:0000256" key="1">
    <source>
        <dbReference type="SAM" id="SignalP"/>
    </source>
</evidence>
<dbReference type="EMBL" id="JAEUBG010000269">
    <property type="protein sequence ID" value="KAH3688583.1"/>
    <property type="molecule type" value="Genomic_DNA"/>
</dbReference>
<gene>
    <name evidence="2" type="ORF">WICPIJ_000427</name>
</gene>
<keyword evidence="1" id="KW-0732">Signal</keyword>
<dbReference type="AlphaFoldDB" id="A0A9P8QCT7"/>
<reference evidence="2" key="1">
    <citation type="journal article" date="2021" name="Open Biol.">
        <title>Shared evolutionary footprints suggest mitochondrial oxidative damage underlies multiple complex I losses in fungi.</title>
        <authorList>
            <person name="Schikora-Tamarit M.A."/>
            <person name="Marcet-Houben M."/>
            <person name="Nosek J."/>
            <person name="Gabaldon T."/>
        </authorList>
    </citation>
    <scope>NUCLEOTIDE SEQUENCE</scope>
    <source>
        <strain evidence="2">CBS2887</strain>
    </source>
</reference>
<accession>A0A9P8QCT7</accession>
<name>A0A9P8QCT7_WICPI</name>
<proteinExistence type="predicted"/>
<organism evidence="2 3">
    <name type="scientific">Wickerhamomyces pijperi</name>
    <name type="common">Yeast</name>
    <name type="synonym">Pichia pijperi</name>
    <dbReference type="NCBI Taxonomy" id="599730"/>
    <lineage>
        <taxon>Eukaryota</taxon>
        <taxon>Fungi</taxon>
        <taxon>Dikarya</taxon>
        <taxon>Ascomycota</taxon>
        <taxon>Saccharomycotina</taxon>
        <taxon>Saccharomycetes</taxon>
        <taxon>Phaffomycetales</taxon>
        <taxon>Wickerhamomycetaceae</taxon>
        <taxon>Wickerhamomyces</taxon>
    </lineage>
</organism>
<comment type="caution">
    <text evidence="2">The sequence shown here is derived from an EMBL/GenBank/DDBJ whole genome shotgun (WGS) entry which is preliminary data.</text>
</comment>
<sequence>MIFPSEASLMWLVLVLLWLTKDEYCVEEVFIFGDRKAEKLVLSASVFKVVEWAALALGVFSSFKPPGVSFGLSSKFSVSDECMVVSGRCFVCVCGGEGYNWG</sequence>
<protein>
    <recommendedName>
        <fullName evidence="4">Secreted protein</fullName>
    </recommendedName>
</protein>
<feature type="chain" id="PRO_5040321976" description="Secreted protein" evidence="1">
    <location>
        <begin position="26"/>
        <end position="102"/>
    </location>
</feature>
<evidence type="ECO:0008006" key="4">
    <source>
        <dbReference type="Google" id="ProtNLM"/>
    </source>
</evidence>
<reference evidence="2" key="2">
    <citation type="submission" date="2021-01" db="EMBL/GenBank/DDBJ databases">
        <authorList>
            <person name="Schikora-Tamarit M.A."/>
        </authorList>
    </citation>
    <scope>NUCLEOTIDE SEQUENCE</scope>
    <source>
        <strain evidence="2">CBS2887</strain>
    </source>
</reference>
<feature type="signal peptide" evidence="1">
    <location>
        <begin position="1"/>
        <end position="25"/>
    </location>
</feature>